<evidence type="ECO:0000259" key="2">
    <source>
        <dbReference type="PROSITE" id="PS50222"/>
    </source>
</evidence>
<dbReference type="AlphaFoldDB" id="A0A0G4FRU6"/>
<organism evidence="3 4">
    <name type="scientific">Vitrella brassicaformis (strain CCMP3155)</name>
    <dbReference type="NCBI Taxonomy" id="1169540"/>
    <lineage>
        <taxon>Eukaryota</taxon>
        <taxon>Sar</taxon>
        <taxon>Alveolata</taxon>
        <taxon>Colpodellida</taxon>
        <taxon>Vitrellaceae</taxon>
        <taxon>Vitrella</taxon>
    </lineage>
</organism>
<sequence length="266" mass="29240">MCAKVEIKSNLPPPHSRTETFRNAVGDDKLCEEIIDTLKSFDKDGDGKFDIGDVAAAARQVVVSRKTNRHLRWSVVGLAIGWVLTLLVLFGLVIASIRLMRQSTIANDGLMRTVGKSSVPVRTQPNTQAVQLWDVVRKDIPVRQYDDLMTVSYKFQDGTDTIYRVDWIEQKPNEKLTIYVAGGRYLVATEDSISLYGTTGDLLEKTAYPSKERRRLQVDFDSDTEAARLIPGCIGLPELCCQGAASCLSGLQGTASLSTSSPIGDP</sequence>
<keyword evidence="1" id="KW-1133">Transmembrane helix</keyword>
<dbReference type="InterPro" id="IPR002048">
    <property type="entry name" value="EF_hand_dom"/>
</dbReference>
<evidence type="ECO:0000313" key="4">
    <source>
        <dbReference type="Proteomes" id="UP000041254"/>
    </source>
</evidence>
<evidence type="ECO:0000313" key="3">
    <source>
        <dbReference type="EMBL" id="CEM16825.1"/>
    </source>
</evidence>
<accession>A0A0G4FRU6</accession>
<evidence type="ECO:0000256" key="1">
    <source>
        <dbReference type="SAM" id="Phobius"/>
    </source>
</evidence>
<dbReference type="Proteomes" id="UP000041254">
    <property type="component" value="Unassembled WGS sequence"/>
</dbReference>
<dbReference type="VEuPathDB" id="CryptoDB:Vbra_16003"/>
<feature type="domain" description="EF-hand" evidence="2">
    <location>
        <begin position="29"/>
        <end position="64"/>
    </location>
</feature>
<keyword evidence="4" id="KW-1185">Reference proteome</keyword>
<dbReference type="InParanoid" id="A0A0G4FRU6"/>
<dbReference type="PhylomeDB" id="A0A0G4FRU6"/>
<gene>
    <name evidence="3" type="ORF">Vbra_16003</name>
</gene>
<dbReference type="PROSITE" id="PS50222">
    <property type="entry name" value="EF_HAND_2"/>
    <property type="match status" value="1"/>
</dbReference>
<protein>
    <recommendedName>
        <fullName evidence="2">EF-hand domain-containing protein</fullName>
    </recommendedName>
</protein>
<proteinExistence type="predicted"/>
<dbReference type="EMBL" id="CDMY01000485">
    <property type="protein sequence ID" value="CEM16825.1"/>
    <property type="molecule type" value="Genomic_DNA"/>
</dbReference>
<dbReference type="GO" id="GO:0005509">
    <property type="term" value="F:calcium ion binding"/>
    <property type="evidence" value="ECO:0007669"/>
    <property type="project" value="InterPro"/>
</dbReference>
<keyword evidence="1" id="KW-0812">Transmembrane</keyword>
<dbReference type="OrthoDB" id="528013at2759"/>
<name>A0A0G4FRU6_VITBC</name>
<keyword evidence="1" id="KW-0472">Membrane</keyword>
<feature type="transmembrane region" description="Helical" evidence="1">
    <location>
        <begin position="75"/>
        <end position="97"/>
    </location>
</feature>
<reference evidence="3 4" key="1">
    <citation type="submission" date="2014-11" db="EMBL/GenBank/DDBJ databases">
        <authorList>
            <person name="Zhu J."/>
            <person name="Qi W."/>
            <person name="Song R."/>
        </authorList>
    </citation>
    <scope>NUCLEOTIDE SEQUENCE [LARGE SCALE GENOMIC DNA]</scope>
</reference>